<gene>
    <name evidence="2" type="ORF">Sradi_7103300</name>
</gene>
<reference evidence="2" key="1">
    <citation type="submission" date="2020-06" db="EMBL/GenBank/DDBJ databases">
        <authorList>
            <person name="Li T."/>
            <person name="Hu X."/>
            <person name="Zhang T."/>
            <person name="Song X."/>
            <person name="Zhang H."/>
            <person name="Dai N."/>
            <person name="Sheng W."/>
            <person name="Hou X."/>
            <person name="Wei L."/>
        </authorList>
    </citation>
    <scope>NUCLEOTIDE SEQUENCE</scope>
    <source>
        <strain evidence="2">G02</strain>
        <tissue evidence="2">Leaf</tissue>
    </source>
</reference>
<name>A0AAW2J1E1_SESRA</name>
<comment type="caution">
    <text evidence="2">The sequence shown here is derived from an EMBL/GenBank/DDBJ whole genome shotgun (WGS) entry which is preliminary data.</text>
</comment>
<dbReference type="EMBL" id="JACGWJ010000794">
    <property type="protein sequence ID" value="KAL0288180.1"/>
    <property type="molecule type" value="Genomic_DNA"/>
</dbReference>
<evidence type="ECO:0000313" key="2">
    <source>
        <dbReference type="EMBL" id="KAL0288180.1"/>
    </source>
</evidence>
<reference evidence="2" key="2">
    <citation type="journal article" date="2024" name="Plant">
        <title>Genomic evolution and insights into agronomic trait innovations of Sesamum species.</title>
        <authorList>
            <person name="Miao H."/>
            <person name="Wang L."/>
            <person name="Qu L."/>
            <person name="Liu H."/>
            <person name="Sun Y."/>
            <person name="Le M."/>
            <person name="Wang Q."/>
            <person name="Wei S."/>
            <person name="Zheng Y."/>
            <person name="Lin W."/>
            <person name="Duan Y."/>
            <person name="Cao H."/>
            <person name="Xiong S."/>
            <person name="Wang X."/>
            <person name="Wei L."/>
            <person name="Li C."/>
            <person name="Ma Q."/>
            <person name="Ju M."/>
            <person name="Zhao R."/>
            <person name="Li G."/>
            <person name="Mu C."/>
            <person name="Tian Q."/>
            <person name="Mei H."/>
            <person name="Zhang T."/>
            <person name="Gao T."/>
            <person name="Zhang H."/>
        </authorList>
    </citation>
    <scope>NUCLEOTIDE SEQUENCE</scope>
    <source>
        <strain evidence="2">G02</strain>
    </source>
</reference>
<organism evidence="2">
    <name type="scientific">Sesamum radiatum</name>
    <name type="common">Black benniseed</name>
    <dbReference type="NCBI Taxonomy" id="300843"/>
    <lineage>
        <taxon>Eukaryota</taxon>
        <taxon>Viridiplantae</taxon>
        <taxon>Streptophyta</taxon>
        <taxon>Embryophyta</taxon>
        <taxon>Tracheophyta</taxon>
        <taxon>Spermatophyta</taxon>
        <taxon>Magnoliopsida</taxon>
        <taxon>eudicotyledons</taxon>
        <taxon>Gunneridae</taxon>
        <taxon>Pentapetalae</taxon>
        <taxon>asterids</taxon>
        <taxon>lamiids</taxon>
        <taxon>Lamiales</taxon>
        <taxon>Pedaliaceae</taxon>
        <taxon>Sesamum</taxon>
    </lineage>
</organism>
<proteinExistence type="predicted"/>
<evidence type="ECO:0000256" key="1">
    <source>
        <dbReference type="SAM" id="MobiDB-lite"/>
    </source>
</evidence>
<accession>A0AAW2J1E1</accession>
<sequence>MHQLALSVGTQSLRRDRIMETPTNAPNKQKAREAPVATTQVLQVVPSTSLTPLSGTVTTTMLKSTNQTVDTPRIIVSPDPPMWSYTRIS</sequence>
<dbReference type="AlphaFoldDB" id="A0AAW2J1E1"/>
<feature type="region of interest" description="Disordered" evidence="1">
    <location>
        <begin position="1"/>
        <end position="37"/>
    </location>
</feature>
<protein>
    <submittedName>
        <fullName evidence="2">Uncharacterized protein</fullName>
    </submittedName>
</protein>